<dbReference type="InterPro" id="IPR032269">
    <property type="entry name" value="DUF4833"/>
</dbReference>
<evidence type="ECO:0000313" key="3">
    <source>
        <dbReference type="Proteomes" id="UP000243217"/>
    </source>
</evidence>
<organism evidence="2 3">
    <name type="scientific">Thraustotheca clavata</name>
    <dbReference type="NCBI Taxonomy" id="74557"/>
    <lineage>
        <taxon>Eukaryota</taxon>
        <taxon>Sar</taxon>
        <taxon>Stramenopiles</taxon>
        <taxon>Oomycota</taxon>
        <taxon>Saprolegniomycetes</taxon>
        <taxon>Saprolegniales</taxon>
        <taxon>Achlyaceae</taxon>
        <taxon>Thraustotheca</taxon>
    </lineage>
</organism>
<dbReference type="EMBL" id="JNBS01000295">
    <property type="protein sequence ID" value="OQS06894.1"/>
    <property type="molecule type" value="Genomic_DNA"/>
</dbReference>
<gene>
    <name evidence="2" type="ORF">THRCLA_20269</name>
</gene>
<dbReference type="STRING" id="74557.A0A1W0A9C6"/>
<dbReference type="OrthoDB" id="77762at2759"/>
<feature type="domain" description="DUF4833" evidence="1">
    <location>
        <begin position="28"/>
        <end position="166"/>
    </location>
</feature>
<proteinExistence type="predicted"/>
<dbReference type="Pfam" id="PF16117">
    <property type="entry name" value="DUF4833"/>
    <property type="match status" value="1"/>
</dbReference>
<evidence type="ECO:0000313" key="2">
    <source>
        <dbReference type="EMBL" id="OQS06894.1"/>
    </source>
</evidence>
<keyword evidence="3" id="KW-1185">Reference proteome</keyword>
<name>A0A1W0A9C6_9STRA</name>
<dbReference type="Proteomes" id="UP000243217">
    <property type="component" value="Unassembled WGS sequence"/>
</dbReference>
<sequence>MASAPDYAQVQNDPLPTVREHHDPNVVFVIHRNKNKNVVCYSANLLPSGLIDSSEPLKVEWIMFENAGMPREGLNMIERNTAYGVTVSAIPGKEGHYKVILASLPDKEIDLHVVDGKPVATMTINGVAGCQIDRVFVTSTTSWGMPKVQHIEIFGTDPDGNAVVEKKIP</sequence>
<reference evidence="2 3" key="1">
    <citation type="journal article" date="2014" name="Genome Biol. Evol.">
        <title>The secreted proteins of Achlya hypogyna and Thraustotheca clavata identify the ancestral oomycete secretome and reveal gene acquisitions by horizontal gene transfer.</title>
        <authorList>
            <person name="Misner I."/>
            <person name="Blouin N."/>
            <person name="Leonard G."/>
            <person name="Richards T.A."/>
            <person name="Lane C.E."/>
        </authorList>
    </citation>
    <scope>NUCLEOTIDE SEQUENCE [LARGE SCALE GENOMIC DNA]</scope>
    <source>
        <strain evidence="2 3">ATCC 34112</strain>
    </source>
</reference>
<dbReference type="AlphaFoldDB" id="A0A1W0A9C6"/>
<accession>A0A1W0A9C6</accession>
<evidence type="ECO:0000259" key="1">
    <source>
        <dbReference type="Pfam" id="PF16117"/>
    </source>
</evidence>
<protein>
    <recommendedName>
        <fullName evidence="1">DUF4833 domain-containing protein</fullName>
    </recommendedName>
</protein>
<comment type="caution">
    <text evidence="2">The sequence shown here is derived from an EMBL/GenBank/DDBJ whole genome shotgun (WGS) entry which is preliminary data.</text>
</comment>